<dbReference type="GO" id="GO:0008770">
    <property type="term" value="F:[acyl-carrier-protein] phosphodiesterase activity"/>
    <property type="evidence" value="ECO:0007669"/>
    <property type="project" value="InterPro"/>
</dbReference>
<dbReference type="STRING" id="702745.SAMN05421818_10666"/>
<gene>
    <name evidence="4" type="ORF">SAMN05421818_10666</name>
</gene>
<dbReference type="RefSeq" id="WP_090406950.1">
    <property type="nucleotide sequence ID" value="NZ_FNDQ01000006.1"/>
</dbReference>
<keyword evidence="1" id="KW-0444">Lipid biosynthesis</keyword>
<dbReference type="GO" id="GO:0006633">
    <property type="term" value="P:fatty acid biosynthetic process"/>
    <property type="evidence" value="ECO:0007669"/>
    <property type="project" value="InterPro"/>
</dbReference>
<name>A0A1G8DAM7_9FLAO</name>
<accession>A0A1G8DAM7</accession>
<dbReference type="AlphaFoldDB" id="A0A1G8DAM7"/>
<dbReference type="EMBL" id="FNDQ01000006">
    <property type="protein sequence ID" value="SDH54360.1"/>
    <property type="molecule type" value="Genomic_DNA"/>
</dbReference>
<reference evidence="5" key="1">
    <citation type="submission" date="2016-10" db="EMBL/GenBank/DDBJ databases">
        <authorList>
            <person name="Varghese N."/>
            <person name="Submissions S."/>
        </authorList>
    </citation>
    <scope>NUCLEOTIDE SEQUENCE [LARGE SCALE GENOMIC DNA]</scope>
    <source>
        <strain evidence="5">DSM 23313</strain>
    </source>
</reference>
<sequence length="199" mass="23624">MNFLAHIYLSGDDEFLKIGNFVADSVRGKNYLNYPTRIQQGILLHREIDTYTDAHPIWRASKKLLVPRYNHYAAVIVDMYYDHFLAKNWSLFSTIPLPEYAAAFYKSLQDNYAVLPERVQKFLHIMVDDNWLVKYSSIEGLKYILTQMDRRTKNVSKMRFATEELLLHYTILEEHFLSFMTALQKHLVSFEKTDRFLLK</sequence>
<keyword evidence="3" id="KW-0443">Lipid metabolism</keyword>
<dbReference type="PANTHER" id="PTHR38764">
    <property type="entry name" value="ACYL CARRIER PROTEIN PHOSPHODIESTERASE"/>
    <property type="match status" value="1"/>
</dbReference>
<dbReference type="Pfam" id="PF04336">
    <property type="entry name" value="ACP_PD"/>
    <property type="match status" value="1"/>
</dbReference>
<dbReference type="PIRSF" id="PIRSF011489">
    <property type="entry name" value="DUF479"/>
    <property type="match status" value="1"/>
</dbReference>
<organism evidence="4 5">
    <name type="scientific">Myroides phaeus</name>
    <dbReference type="NCBI Taxonomy" id="702745"/>
    <lineage>
        <taxon>Bacteria</taxon>
        <taxon>Pseudomonadati</taxon>
        <taxon>Bacteroidota</taxon>
        <taxon>Flavobacteriia</taxon>
        <taxon>Flavobacteriales</taxon>
        <taxon>Flavobacteriaceae</taxon>
        <taxon>Myroides</taxon>
    </lineage>
</organism>
<keyword evidence="5" id="KW-1185">Reference proteome</keyword>
<evidence type="ECO:0000313" key="4">
    <source>
        <dbReference type="EMBL" id="SDH54360.1"/>
    </source>
</evidence>
<proteinExistence type="predicted"/>
<protein>
    <submittedName>
        <fullName evidence="4">Acyl carrier protein phosphodiesterase</fullName>
    </submittedName>
</protein>
<dbReference type="PANTHER" id="PTHR38764:SF1">
    <property type="entry name" value="ACYL CARRIER PROTEIN PHOSPHODIESTERASE"/>
    <property type="match status" value="1"/>
</dbReference>
<evidence type="ECO:0000256" key="1">
    <source>
        <dbReference type="ARBA" id="ARBA00022516"/>
    </source>
</evidence>
<evidence type="ECO:0000256" key="3">
    <source>
        <dbReference type="ARBA" id="ARBA00023098"/>
    </source>
</evidence>
<evidence type="ECO:0000313" key="5">
    <source>
        <dbReference type="Proteomes" id="UP000243588"/>
    </source>
</evidence>
<dbReference type="InterPro" id="IPR007431">
    <property type="entry name" value="ACP_PD"/>
</dbReference>
<dbReference type="Proteomes" id="UP000243588">
    <property type="component" value="Unassembled WGS sequence"/>
</dbReference>
<evidence type="ECO:0000256" key="2">
    <source>
        <dbReference type="ARBA" id="ARBA00022801"/>
    </source>
</evidence>
<keyword evidence="2" id="KW-0378">Hydrolase</keyword>